<sequence length="375" mass="38751">MRSQKLATVIVGSALCAAVVLFSCSKSGNNDTTPPPTGGGNSGGDTVLVNLGTNVILPAYQQLGTGTAALDAAITAFNAAPTATTLTAAQNAFKTAYKNWAAISEFEFGPAADLFLTTHFTNSFPTDTALIKSNTAGATYAIDGLANYAAQGFPAIDYLLFGNGNDAVLARFTTSANAAGAKQYLAALSGSIKTKAAAVATAWSPAGGNYLARFTKATGVDAGSSLSLLLNAYVLDFDVNLQNYKVGIPIGLYGPSMLPKAPTKVEGYYSGLSDQLLIAQAQAYQKIYLAGLNAKVAATKAQNNGASLNDVITNQLTTLITKFQALPEPLSTGVSNNASSINDAYTEIRKMTVLLKVDMSSALGIKISFQDDDGD</sequence>
<keyword evidence="2 3" id="KW-0732">Signal</keyword>
<dbReference type="EMBL" id="QTJU01000014">
    <property type="protein sequence ID" value="RFM25819.1"/>
    <property type="molecule type" value="Genomic_DNA"/>
</dbReference>
<dbReference type="Proteomes" id="UP000261284">
    <property type="component" value="Unassembled WGS sequence"/>
</dbReference>
<comment type="subcellular location">
    <subcellularLocation>
        <location evidence="1">Cell envelope</location>
    </subcellularLocation>
</comment>
<dbReference type="AlphaFoldDB" id="A0A3E1NCT4"/>
<keyword evidence="6" id="KW-1185">Reference proteome</keyword>
<dbReference type="OrthoDB" id="650514at2"/>
<protein>
    <recommendedName>
        <fullName evidence="4">Imelysin-like domain-containing protein</fullName>
    </recommendedName>
</protein>
<dbReference type="PROSITE" id="PS51257">
    <property type="entry name" value="PROKAR_LIPOPROTEIN"/>
    <property type="match status" value="1"/>
</dbReference>
<dbReference type="Pfam" id="PF09375">
    <property type="entry name" value="Peptidase_M75"/>
    <property type="match status" value="1"/>
</dbReference>
<dbReference type="Gene3D" id="1.20.1420.20">
    <property type="entry name" value="M75 peptidase, HXXE motif"/>
    <property type="match status" value="1"/>
</dbReference>
<feature type="domain" description="Imelysin-like" evidence="4">
    <location>
        <begin position="56"/>
        <end position="349"/>
    </location>
</feature>
<comment type="caution">
    <text evidence="5">The sequence shown here is derived from an EMBL/GenBank/DDBJ whole genome shotgun (WGS) entry which is preliminary data.</text>
</comment>
<organism evidence="5 6">
    <name type="scientific">Deminuibacter soli</name>
    <dbReference type="NCBI Taxonomy" id="2291815"/>
    <lineage>
        <taxon>Bacteria</taxon>
        <taxon>Pseudomonadati</taxon>
        <taxon>Bacteroidota</taxon>
        <taxon>Chitinophagia</taxon>
        <taxon>Chitinophagales</taxon>
        <taxon>Chitinophagaceae</taxon>
        <taxon>Deminuibacter</taxon>
    </lineage>
</organism>
<feature type="chain" id="PRO_5017563434" description="Imelysin-like domain-containing protein" evidence="3">
    <location>
        <begin position="29"/>
        <end position="375"/>
    </location>
</feature>
<dbReference type="GO" id="GO:0030313">
    <property type="term" value="C:cell envelope"/>
    <property type="evidence" value="ECO:0007669"/>
    <property type="project" value="UniProtKB-SubCell"/>
</dbReference>
<proteinExistence type="predicted"/>
<dbReference type="CDD" id="cd14659">
    <property type="entry name" value="Imelysin-like_IPPA"/>
    <property type="match status" value="1"/>
</dbReference>
<dbReference type="RefSeq" id="WP_116849648.1">
    <property type="nucleotide sequence ID" value="NZ_QTJU01000014.1"/>
</dbReference>
<name>A0A3E1NCT4_9BACT</name>
<gene>
    <name evidence="5" type="ORF">DXN05_22935</name>
</gene>
<evidence type="ECO:0000256" key="1">
    <source>
        <dbReference type="ARBA" id="ARBA00004196"/>
    </source>
</evidence>
<evidence type="ECO:0000256" key="2">
    <source>
        <dbReference type="ARBA" id="ARBA00022729"/>
    </source>
</evidence>
<evidence type="ECO:0000256" key="3">
    <source>
        <dbReference type="SAM" id="SignalP"/>
    </source>
</evidence>
<accession>A0A3E1NCT4</accession>
<evidence type="ECO:0000259" key="4">
    <source>
        <dbReference type="Pfam" id="PF09375"/>
    </source>
</evidence>
<dbReference type="InterPro" id="IPR034984">
    <property type="entry name" value="Imelysin-like_IPPA"/>
</dbReference>
<reference evidence="5 6" key="1">
    <citation type="submission" date="2018-08" db="EMBL/GenBank/DDBJ databases">
        <title>Chitinophagaceae sp. K23C18032701, a novel bacterium isolated from forest soil.</title>
        <authorList>
            <person name="Wang C."/>
        </authorList>
    </citation>
    <scope>NUCLEOTIDE SEQUENCE [LARGE SCALE GENOMIC DNA]</scope>
    <source>
        <strain evidence="5 6">K23C18032701</strain>
    </source>
</reference>
<dbReference type="InterPro" id="IPR018976">
    <property type="entry name" value="Imelysin-like"/>
</dbReference>
<feature type="signal peptide" evidence="3">
    <location>
        <begin position="1"/>
        <end position="28"/>
    </location>
</feature>
<evidence type="ECO:0000313" key="5">
    <source>
        <dbReference type="EMBL" id="RFM25819.1"/>
    </source>
</evidence>
<evidence type="ECO:0000313" key="6">
    <source>
        <dbReference type="Proteomes" id="UP000261284"/>
    </source>
</evidence>
<dbReference type="InterPro" id="IPR038352">
    <property type="entry name" value="Imelysin_sf"/>
</dbReference>